<feature type="region of interest" description="Disordered" evidence="1">
    <location>
        <begin position="79"/>
        <end position="109"/>
    </location>
</feature>
<sequence>MDKICVQREIIQSLFLYSCHTTMILVIIFTIKKVYDSRFFRNRRMHPLEKRKTSSPLHIRFRTPGEEALPLITSRPRVRNQSHRFTRRARKPSRLSQQGPASEIKATVSPAGRGSPLAYHSKAFSSSSSILLFLHSTLSRTTRRAFRINRIRVSRSSISVMTG</sequence>
<keyword evidence="2" id="KW-0472">Membrane</keyword>
<dbReference type="Proteomes" id="UP000018861">
    <property type="component" value="Unassembled WGS sequence"/>
</dbReference>
<keyword evidence="2" id="KW-1133">Transmembrane helix</keyword>
<proteinExistence type="predicted"/>
<dbReference type="EMBL" id="BAIQ01000039">
    <property type="protein sequence ID" value="GAE16651.1"/>
    <property type="molecule type" value="Genomic_DNA"/>
</dbReference>
<evidence type="ECO:0000256" key="2">
    <source>
        <dbReference type="SAM" id="Phobius"/>
    </source>
</evidence>
<evidence type="ECO:0000313" key="3">
    <source>
        <dbReference type="EMBL" id="GAE16651.1"/>
    </source>
</evidence>
<protein>
    <submittedName>
        <fullName evidence="3">Uncharacterized protein</fullName>
    </submittedName>
</protein>
<keyword evidence="2" id="KW-0812">Transmembrane</keyword>
<accession>W4PA23</accession>
<evidence type="ECO:0000313" key="4">
    <source>
        <dbReference type="Proteomes" id="UP000018861"/>
    </source>
</evidence>
<dbReference type="AlphaFoldDB" id="W4PA23"/>
<gene>
    <name evidence="3" type="ORF">JCM6292_3116</name>
</gene>
<name>W4PA23_9BACE</name>
<evidence type="ECO:0000256" key="1">
    <source>
        <dbReference type="SAM" id="MobiDB-lite"/>
    </source>
</evidence>
<feature type="compositionally biased region" description="Basic residues" evidence="1">
    <location>
        <begin position="79"/>
        <end position="93"/>
    </location>
</feature>
<feature type="transmembrane region" description="Helical" evidence="2">
    <location>
        <begin position="14"/>
        <end position="35"/>
    </location>
</feature>
<comment type="caution">
    <text evidence="3">The sequence shown here is derived from an EMBL/GenBank/DDBJ whole genome shotgun (WGS) entry which is preliminary data.</text>
</comment>
<reference evidence="3 4" key="1">
    <citation type="journal article" date="2014" name="Genome Announc.">
        <title>Draft Genome Sequences of Three Strains of Bacteroides pyogenes Isolated from a Cat and Swine.</title>
        <authorList>
            <person name="Sakamoto M."/>
            <person name="Oshima K."/>
            <person name="Suda W."/>
            <person name="Kitamura K."/>
            <person name="Iida T."/>
            <person name="Hattori M."/>
            <person name="Ohkuma M."/>
        </authorList>
    </citation>
    <scope>NUCLEOTIDE SEQUENCE [LARGE SCALE GENOMIC DNA]</scope>
    <source>
        <strain evidence="3 4">JCM 6292</strain>
    </source>
</reference>
<organism evidence="3 4">
    <name type="scientific">Bacteroides pyogenes JCM 6292</name>
    <dbReference type="NCBI Taxonomy" id="1235809"/>
    <lineage>
        <taxon>Bacteria</taxon>
        <taxon>Pseudomonadati</taxon>
        <taxon>Bacteroidota</taxon>
        <taxon>Bacteroidia</taxon>
        <taxon>Bacteroidales</taxon>
        <taxon>Bacteroidaceae</taxon>
        <taxon>Bacteroides</taxon>
    </lineage>
</organism>